<sequence>MISGVPRSALHQSNEWDFKDTPPPVTPSILQKHNFQPENVTTQCPTASFLCLKRHGKHL</sequence>
<feature type="region of interest" description="Disordered" evidence="1">
    <location>
        <begin position="1"/>
        <end position="30"/>
    </location>
</feature>
<evidence type="ECO:0000313" key="3">
    <source>
        <dbReference type="Proteomes" id="UP000518266"/>
    </source>
</evidence>
<name>A0A7J5YMD9_DISMA</name>
<dbReference type="Proteomes" id="UP000518266">
    <property type="component" value="Unassembled WGS sequence"/>
</dbReference>
<gene>
    <name evidence="2" type="ORF">F7725_012456</name>
</gene>
<proteinExistence type="predicted"/>
<dbReference type="AlphaFoldDB" id="A0A7J5YMD9"/>
<reference evidence="2 3" key="1">
    <citation type="submission" date="2020-03" db="EMBL/GenBank/DDBJ databases">
        <title>Dissostichus mawsoni Genome sequencing and assembly.</title>
        <authorList>
            <person name="Park H."/>
        </authorList>
    </citation>
    <scope>NUCLEOTIDE SEQUENCE [LARGE SCALE GENOMIC DNA]</scope>
    <source>
        <strain evidence="2">DM0001</strain>
        <tissue evidence="2">Muscle</tissue>
    </source>
</reference>
<evidence type="ECO:0000256" key="1">
    <source>
        <dbReference type="SAM" id="MobiDB-lite"/>
    </source>
</evidence>
<evidence type="ECO:0000313" key="2">
    <source>
        <dbReference type="EMBL" id="KAF3850684.1"/>
    </source>
</evidence>
<dbReference type="EMBL" id="JAAKFY010000010">
    <property type="protein sequence ID" value="KAF3850684.1"/>
    <property type="molecule type" value="Genomic_DNA"/>
</dbReference>
<comment type="caution">
    <text evidence="2">The sequence shown here is derived from an EMBL/GenBank/DDBJ whole genome shotgun (WGS) entry which is preliminary data.</text>
</comment>
<accession>A0A7J5YMD9</accession>
<protein>
    <submittedName>
        <fullName evidence="2">Uncharacterized protein</fullName>
    </submittedName>
</protein>
<organism evidence="2 3">
    <name type="scientific">Dissostichus mawsoni</name>
    <name type="common">Antarctic cod</name>
    <dbReference type="NCBI Taxonomy" id="36200"/>
    <lineage>
        <taxon>Eukaryota</taxon>
        <taxon>Metazoa</taxon>
        <taxon>Chordata</taxon>
        <taxon>Craniata</taxon>
        <taxon>Vertebrata</taxon>
        <taxon>Euteleostomi</taxon>
        <taxon>Actinopterygii</taxon>
        <taxon>Neopterygii</taxon>
        <taxon>Teleostei</taxon>
        <taxon>Neoteleostei</taxon>
        <taxon>Acanthomorphata</taxon>
        <taxon>Eupercaria</taxon>
        <taxon>Perciformes</taxon>
        <taxon>Notothenioidei</taxon>
        <taxon>Nototheniidae</taxon>
        <taxon>Dissostichus</taxon>
    </lineage>
</organism>
<keyword evidence="3" id="KW-1185">Reference proteome</keyword>